<proteinExistence type="inferred from homology"/>
<dbReference type="EMBL" id="JAHBAY010000005">
    <property type="protein sequence ID" value="MBT0769976.1"/>
    <property type="molecule type" value="Genomic_DNA"/>
</dbReference>
<keyword evidence="6 7" id="KW-0472">Membrane</keyword>
<gene>
    <name evidence="10" type="ORF">KIH74_13645</name>
</gene>
<feature type="transmembrane region" description="Helical" evidence="7">
    <location>
        <begin position="206"/>
        <end position="234"/>
    </location>
</feature>
<feature type="region of interest" description="Disordered" evidence="8">
    <location>
        <begin position="1"/>
        <end position="39"/>
    </location>
</feature>
<dbReference type="PANTHER" id="PTHR30151">
    <property type="entry name" value="ALKANE SULFONATE ABC TRANSPORTER-RELATED, MEMBRANE SUBUNIT"/>
    <property type="match status" value="1"/>
</dbReference>
<sequence length="297" mass="31504">MAAPQATPETGSGTGAGAMAGPVIPGTVPNPPGSSSSPISGHTGRFVGAVLPWLSPLVILGLWLLGSRQGWIDDTVLPSPGAVLGAARDLTADGTLPDALGTSLTRVVLGSVLGVTFGLIMGVISGYSRFGELTVDRPLQMLRAIPFNALLPLFIIAFGVGESMKVLLIAEGVLIPVYLNTYAGIRNVDAKLVELATVYRFSRRLIAFRILLPGALPNILTGLRFALAIAWIALVTSETVNTTSGIGFILINAQRFVRPEQVVLCIIIYALLGVLTDWLVRLLENRLLRWRKGFSGR</sequence>
<name>A0ABS5TIE1_9ACTN</name>
<feature type="transmembrane region" description="Helical" evidence="7">
    <location>
        <begin position="166"/>
        <end position="185"/>
    </location>
</feature>
<evidence type="ECO:0000313" key="11">
    <source>
        <dbReference type="Proteomes" id="UP001197247"/>
    </source>
</evidence>
<feature type="domain" description="ABC transmembrane type-1" evidence="9">
    <location>
        <begin position="100"/>
        <end position="280"/>
    </location>
</feature>
<dbReference type="SUPFAM" id="SSF161098">
    <property type="entry name" value="MetI-like"/>
    <property type="match status" value="1"/>
</dbReference>
<dbReference type="Proteomes" id="UP001197247">
    <property type="component" value="Unassembled WGS sequence"/>
</dbReference>
<evidence type="ECO:0000313" key="10">
    <source>
        <dbReference type="EMBL" id="MBT0769976.1"/>
    </source>
</evidence>
<feature type="transmembrane region" description="Helical" evidence="7">
    <location>
        <begin position="46"/>
        <end position="65"/>
    </location>
</feature>
<feature type="transmembrane region" description="Helical" evidence="7">
    <location>
        <begin position="261"/>
        <end position="283"/>
    </location>
</feature>
<keyword evidence="5 7" id="KW-1133">Transmembrane helix</keyword>
<feature type="transmembrane region" description="Helical" evidence="7">
    <location>
        <begin position="142"/>
        <end position="160"/>
    </location>
</feature>
<evidence type="ECO:0000256" key="7">
    <source>
        <dbReference type="RuleBase" id="RU363032"/>
    </source>
</evidence>
<reference evidence="10 11" key="1">
    <citation type="submission" date="2021-05" db="EMBL/GenBank/DDBJ databases">
        <title>Kineosporia and Streptomyces sp. nov. two new marine actinobacteria isolated from Coral.</title>
        <authorList>
            <person name="Buangrab K."/>
            <person name="Sutthacheep M."/>
            <person name="Yeemin T."/>
            <person name="Harunari E."/>
            <person name="Igarashi Y."/>
            <person name="Kanchanasin P."/>
            <person name="Tanasupawat S."/>
            <person name="Phongsopitanun W."/>
        </authorList>
    </citation>
    <scope>NUCLEOTIDE SEQUENCE [LARGE SCALE GENOMIC DNA]</scope>
    <source>
        <strain evidence="10 11">J2-2</strain>
    </source>
</reference>
<evidence type="ECO:0000256" key="8">
    <source>
        <dbReference type="SAM" id="MobiDB-lite"/>
    </source>
</evidence>
<keyword evidence="3" id="KW-1003">Cell membrane</keyword>
<comment type="subcellular location">
    <subcellularLocation>
        <location evidence="1 7">Cell membrane</location>
        <topology evidence="1 7">Multi-pass membrane protein</topology>
    </subcellularLocation>
</comment>
<keyword evidence="4 7" id="KW-0812">Transmembrane</keyword>
<evidence type="ECO:0000256" key="2">
    <source>
        <dbReference type="ARBA" id="ARBA00022448"/>
    </source>
</evidence>
<dbReference type="PROSITE" id="PS50928">
    <property type="entry name" value="ABC_TM1"/>
    <property type="match status" value="1"/>
</dbReference>
<dbReference type="RefSeq" id="WP_214156274.1">
    <property type="nucleotide sequence ID" value="NZ_JAHBAY010000005.1"/>
</dbReference>
<dbReference type="Pfam" id="PF00528">
    <property type="entry name" value="BPD_transp_1"/>
    <property type="match status" value="1"/>
</dbReference>
<evidence type="ECO:0000259" key="9">
    <source>
        <dbReference type="PROSITE" id="PS50928"/>
    </source>
</evidence>
<keyword evidence="2 7" id="KW-0813">Transport</keyword>
<feature type="compositionally biased region" description="Low complexity" evidence="8">
    <location>
        <begin position="19"/>
        <end position="39"/>
    </location>
</feature>
<feature type="transmembrane region" description="Helical" evidence="7">
    <location>
        <begin position="107"/>
        <end position="130"/>
    </location>
</feature>
<protein>
    <submittedName>
        <fullName evidence="10">ABC transporter permease</fullName>
    </submittedName>
</protein>
<dbReference type="InterPro" id="IPR000515">
    <property type="entry name" value="MetI-like"/>
</dbReference>
<evidence type="ECO:0000256" key="5">
    <source>
        <dbReference type="ARBA" id="ARBA00022989"/>
    </source>
</evidence>
<organism evidence="10 11">
    <name type="scientific">Kineosporia corallincola</name>
    <dbReference type="NCBI Taxonomy" id="2835133"/>
    <lineage>
        <taxon>Bacteria</taxon>
        <taxon>Bacillati</taxon>
        <taxon>Actinomycetota</taxon>
        <taxon>Actinomycetes</taxon>
        <taxon>Kineosporiales</taxon>
        <taxon>Kineosporiaceae</taxon>
        <taxon>Kineosporia</taxon>
    </lineage>
</organism>
<keyword evidence="11" id="KW-1185">Reference proteome</keyword>
<dbReference type="CDD" id="cd06261">
    <property type="entry name" value="TM_PBP2"/>
    <property type="match status" value="1"/>
</dbReference>
<evidence type="ECO:0000256" key="3">
    <source>
        <dbReference type="ARBA" id="ARBA00022475"/>
    </source>
</evidence>
<comment type="caution">
    <text evidence="10">The sequence shown here is derived from an EMBL/GenBank/DDBJ whole genome shotgun (WGS) entry which is preliminary data.</text>
</comment>
<dbReference type="PANTHER" id="PTHR30151:SF38">
    <property type="entry name" value="ALIPHATIC SULFONATES TRANSPORT PERMEASE PROTEIN SSUC-RELATED"/>
    <property type="match status" value="1"/>
</dbReference>
<dbReference type="Gene3D" id="1.10.3720.10">
    <property type="entry name" value="MetI-like"/>
    <property type="match status" value="1"/>
</dbReference>
<accession>A0ABS5TIE1</accession>
<comment type="similarity">
    <text evidence="7">Belongs to the binding-protein-dependent transport system permease family.</text>
</comment>
<evidence type="ECO:0000256" key="4">
    <source>
        <dbReference type="ARBA" id="ARBA00022692"/>
    </source>
</evidence>
<evidence type="ECO:0000256" key="6">
    <source>
        <dbReference type="ARBA" id="ARBA00023136"/>
    </source>
</evidence>
<dbReference type="InterPro" id="IPR035906">
    <property type="entry name" value="MetI-like_sf"/>
</dbReference>
<evidence type="ECO:0000256" key="1">
    <source>
        <dbReference type="ARBA" id="ARBA00004651"/>
    </source>
</evidence>